<feature type="region of interest" description="Disordered" evidence="4">
    <location>
        <begin position="474"/>
        <end position="516"/>
    </location>
</feature>
<gene>
    <name evidence="6" type="ORF">MNBD_GAMMA01-309</name>
</gene>
<dbReference type="SUPFAM" id="SSF52743">
    <property type="entry name" value="Subtilisin-like"/>
    <property type="match status" value="1"/>
</dbReference>
<evidence type="ECO:0000256" key="4">
    <source>
        <dbReference type="SAM" id="MobiDB-lite"/>
    </source>
</evidence>
<dbReference type="InterPro" id="IPR023828">
    <property type="entry name" value="Peptidase_S8_Ser-AS"/>
</dbReference>
<dbReference type="PROSITE" id="PS00137">
    <property type="entry name" value="SUBTILASE_HIS"/>
    <property type="match status" value="1"/>
</dbReference>
<keyword evidence="1" id="KW-0645">Protease</keyword>
<evidence type="ECO:0000259" key="5">
    <source>
        <dbReference type="Pfam" id="PF00082"/>
    </source>
</evidence>
<keyword evidence="2" id="KW-0378">Hydrolase</keyword>
<dbReference type="Gene3D" id="2.60.120.380">
    <property type="match status" value="1"/>
</dbReference>
<dbReference type="PANTHER" id="PTHR43399">
    <property type="entry name" value="SUBTILISIN-RELATED"/>
    <property type="match status" value="1"/>
</dbReference>
<evidence type="ECO:0000256" key="3">
    <source>
        <dbReference type="ARBA" id="ARBA00022825"/>
    </source>
</evidence>
<name>A0A3B0W7P0_9ZZZZ</name>
<sequence length="1425" mass="152710">MIKRIILLSTIALTLQLQAKISDKFVIAAGQPSVTQVANSLANQLVLSVGVFDPLDERLDFNQSKIQAKESSRYSIVQFNQGKANSGWLTKQGIKVVSYLPNNAFIIVNNKISENILASNKDIRWQGKYLPNYKISPNLWENNLTKQRSYDLTVSIFNDFPKQNLATLFKKYLPDAKFSHYLSGNSHVVKLSINSDINTALSQLASIAAVEFIALFKPLEFLNTEAVSATQANASSGGSATNDDYIPNNTPIWDKGLIGSGQIVAVSDSGLDSNEDWFVHYDNGETITSIVTPAETTHPPAIGTVYPDRKVYGYFTQPGAEPYEESNNGHGTHVTGAVAADRQLSIGSGPEGSISSSTNPGYDNDDGMAPNAQILFQDIGGIVSGGDHDGEPGLTGITTALFAQAYNANARIHSNSWGGEGDGAYVFTDSWVDFNTRTYEDLLILVAAGNDGSLGDNTIGSPGNAKNVVAVGMTGHGNSVQPGAGSSRGPTDDNRIKPDIMAPGTFNESARGNKVNNATITSPARISFTGTSMATPIAAGSAALMRQYYTDGFYPTGVANPADVHTPTGPLMKATLINGAGVDGGHFDKDIGWGRVFLANSISFADSDKQIRVWEVTNKTGLKANQSMEFKLGVKSSEDLAITLVWYDLPAAPGTLKTLINDLDLVVSNGSATYKGNVFGDVATSTTGGTRDDLNTVEQVRLPNPTEGIYTITVSAPLVPGDGSFNSNRQGFALVATGDFDNIDNDPDSLADVTGLTSSSLGETGIQLDWTGGGDADFFEVYRVEGDCETADFKGLRYVGNSETTAFTDATTLNGITYAYKIRAAQYKGLGGLSACTAITSEQACDFPPTFNQNSVSILNNSADICQIQLGWSAGTSNCPTTNEVRYNIYRSEQQGFIPSSDNKIASTAFGATSYIDDRALADTPVYYIVRAEDNSTSNQGPNNGNETSNIGSIRTMAIGIGSTPQQVFEDVDNVSTMTLSPPWSISSARAADGELSYFSNYPNNTCASIKSNTLSITSETANLEYKAFYDLEANWDGVVVEVSTDDGTTWVDFPPIEGYPGDFSETTENPVNACGYPASQKAFSGSSNGQFNSYSHDLTQFEGQDIKVRWRLSTDPGVKMEGFYLDSIQYPNIQVPNVCTVNTAPDKPQPGLYYDPGRSGHGFVIEPIANNDLYYTVFYTYKDDGTPEWYTSLSTLENNVLNINMDEDTLIRFIYDHSVSPIGAGNPNTVDTSIGTNILKIDFNSSTVAGSAACNDGVNRAENVALATWQLGSQTGDWCIAPLIAASDYPTPDFGGTWWTGSDDTGWGLSLSFVDNTEATGDTVVVTIYYFDADGNARWVQGVQGGFQIGQEATLDMREFSGFARDATPVAVTNVSAGTLSLTLNNNNGDENDGILNMNVTYQGTEGGTWSRTNMPVKIFTTPH</sequence>
<dbReference type="InterPro" id="IPR015500">
    <property type="entry name" value="Peptidase_S8_subtilisin-rel"/>
</dbReference>
<evidence type="ECO:0000256" key="1">
    <source>
        <dbReference type="ARBA" id="ARBA00022670"/>
    </source>
</evidence>
<dbReference type="PROSITE" id="PS51892">
    <property type="entry name" value="SUBTILASE"/>
    <property type="match status" value="1"/>
</dbReference>
<dbReference type="PANTHER" id="PTHR43399:SF5">
    <property type="entry name" value="PEPTIDASE S8 FAMILY WITH PROTEASE-ASSOCIATED DOMAIN"/>
    <property type="match status" value="1"/>
</dbReference>
<dbReference type="SUPFAM" id="SSF49785">
    <property type="entry name" value="Galactose-binding domain-like"/>
    <property type="match status" value="1"/>
</dbReference>
<dbReference type="Gene3D" id="2.60.40.10">
    <property type="entry name" value="Immunoglobulins"/>
    <property type="match status" value="2"/>
</dbReference>
<dbReference type="GO" id="GO:0004252">
    <property type="term" value="F:serine-type endopeptidase activity"/>
    <property type="evidence" value="ECO:0007669"/>
    <property type="project" value="InterPro"/>
</dbReference>
<accession>A0A3B0W7P0</accession>
<feature type="compositionally biased region" description="Polar residues" evidence="4">
    <location>
        <begin position="506"/>
        <end position="516"/>
    </location>
</feature>
<feature type="domain" description="Peptidase S8/S53" evidence="5">
    <location>
        <begin position="259"/>
        <end position="594"/>
    </location>
</feature>
<dbReference type="PRINTS" id="PR00723">
    <property type="entry name" value="SUBTILISIN"/>
</dbReference>
<proteinExistence type="predicted"/>
<dbReference type="EMBL" id="UOEW01000242">
    <property type="protein sequence ID" value="VAW39694.1"/>
    <property type="molecule type" value="Genomic_DNA"/>
</dbReference>
<protein>
    <recommendedName>
        <fullName evidence="5">Peptidase S8/S53 domain-containing protein</fullName>
    </recommendedName>
</protein>
<dbReference type="CDD" id="cd04842">
    <property type="entry name" value="Peptidases_S8_Kp43_protease"/>
    <property type="match status" value="1"/>
</dbReference>
<dbReference type="Pfam" id="PF20773">
    <property type="entry name" value="InhA-like_MAM"/>
    <property type="match status" value="1"/>
</dbReference>
<dbReference type="InterPro" id="IPR022398">
    <property type="entry name" value="Peptidase_S8_His-AS"/>
</dbReference>
<dbReference type="Gene3D" id="3.40.50.200">
    <property type="entry name" value="Peptidase S8/S53 domain"/>
    <property type="match status" value="1"/>
</dbReference>
<dbReference type="InterPro" id="IPR036852">
    <property type="entry name" value="Peptidase_S8/S53_dom_sf"/>
</dbReference>
<reference evidence="6" key="1">
    <citation type="submission" date="2018-06" db="EMBL/GenBank/DDBJ databases">
        <authorList>
            <person name="Zhirakovskaya E."/>
        </authorList>
    </citation>
    <scope>NUCLEOTIDE SEQUENCE</scope>
</reference>
<dbReference type="InterPro" id="IPR000209">
    <property type="entry name" value="Peptidase_S8/S53_dom"/>
</dbReference>
<dbReference type="InterPro" id="IPR008979">
    <property type="entry name" value="Galactose-bd-like_sf"/>
</dbReference>
<dbReference type="Pfam" id="PF00082">
    <property type="entry name" value="Peptidase_S8"/>
    <property type="match status" value="1"/>
</dbReference>
<organism evidence="6">
    <name type="scientific">hydrothermal vent metagenome</name>
    <dbReference type="NCBI Taxonomy" id="652676"/>
    <lineage>
        <taxon>unclassified sequences</taxon>
        <taxon>metagenomes</taxon>
        <taxon>ecological metagenomes</taxon>
    </lineage>
</organism>
<dbReference type="GO" id="GO:0006508">
    <property type="term" value="P:proteolysis"/>
    <property type="evidence" value="ECO:0007669"/>
    <property type="project" value="UniProtKB-KW"/>
</dbReference>
<dbReference type="InterPro" id="IPR051048">
    <property type="entry name" value="Peptidase_S8/S53_subtilisin"/>
</dbReference>
<dbReference type="InterPro" id="IPR034058">
    <property type="entry name" value="TagA/B/C/D_pept_dom"/>
</dbReference>
<dbReference type="InterPro" id="IPR013783">
    <property type="entry name" value="Ig-like_fold"/>
</dbReference>
<evidence type="ECO:0000313" key="6">
    <source>
        <dbReference type="EMBL" id="VAW39694.1"/>
    </source>
</evidence>
<keyword evidence="3" id="KW-0720">Serine protease</keyword>
<dbReference type="PROSITE" id="PS00138">
    <property type="entry name" value="SUBTILASE_SER"/>
    <property type="match status" value="1"/>
</dbReference>
<evidence type="ECO:0000256" key="2">
    <source>
        <dbReference type="ARBA" id="ARBA00022801"/>
    </source>
</evidence>